<dbReference type="EMBL" id="GGEC01023765">
    <property type="protein sequence ID" value="MBX04249.1"/>
    <property type="molecule type" value="Transcribed_RNA"/>
</dbReference>
<accession>A0A2P2KEU0</accession>
<name>A0A2P2KEU0_RHIMU</name>
<organism evidence="1">
    <name type="scientific">Rhizophora mucronata</name>
    <name type="common">Asiatic mangrove</name>
    <dbReference type="NCBI Taxonomy" id="61149"/>
    <lineage>
        <taxon>Eukaryota</taxon>
        <taxon>Viridiplantae</taxon>
        <taxon>Streptophyta</taxon>
        <taxon>Embryophyta</taxon>
        <taxon>Tracheophyta</taxon>
        <taxon>Spermatophyta</taxon>
        <taxon>Magnoliopsida</taxon>
        <taxon>eudicotyledons</taxon>
        <taxon>Gunneridae</taxon>
        <taxon>Pentapetalae</taxon>
        <taxon>rosids</taxon>
        <taxon>fabids</taxon>
        <taxon>Malpighiales</taxon>
        <taxon>Rhizophoraceae</taxon>
        <taxon>Rhizophora</taxon>
    </lineage>
</organism>
<evidence type="ECO:0000313" key="1">
    <source>
        <dbReference type="EMBL" id="MBX04249.1"/>
    </source>
</evidence>
<protein>
    <submittedName>
        <fullName evidence="1">Uncharacterized protein</fullName>
    </submittedName>
</protein>
<dbReference type="AlphaFoldDB" id="A0A2P2KEU0"/>
<sequence length="26" mass="3148">MIFTKFFLKNKKTNKLTHTIHSVTIR</sequence>
<proteinExistence type="predicted"/>
<reference evidence="1" key="1">
    <citation type="submission" date="2018-02" db="EMBL/GenBank/DDBJ databases">
        <title>Rhizophora mucronata_Transcriptome.</title>
        <authorList>
            <person name="Meera S.P."/>
            <person name="Sreeshan A."/>
            <person name="Augustine A."/>
        </authorList>
    </citation>
    <scope>NUCLEOTIDE SEQUENCE</scope>
    <source>
        <tissue evidence="1">Leaf</tissue>
    </source>
</reference>